<evidence type="ECO:0000313" key="3">
    <source>
        <dbReference type="Proteomes" id="UP001157006"/>
    </source>
</evidence>
<organism evidence="2 3">
    <name type="scientific">Vicia faba</name>
    <name type="common">Broad bean</name>
    <name type="synonym">Faba vulgaris</name>
    <dbReference type="NCBI Taxonomy" id="3906"/>
    <lineage>
        <taxon>Eukaryota</taxon>
        <taxon>Viridiplantae</taxon>
        <taxon>Streptophyta</taxon>
        <taxon>Embryophyta</taxon>
        <taxon>Tracheophyta</taxon>
        <taxon>Spermatophyta</taxon>
        <taxon>Magnoliopsida</taxon>
        <taxon>eudicotyledons</taxon>
        <taxon>Gunneridae</taxon>
        <taxon>Pentapetalae</taxon>
        <taxon>rosids</taxon>
        <taxon>fabids</taxon>
        <taxon>Fabales</taxon>
        <taxon>Fabaceae</taxon>
        <taxon>Papilionoideae</taxon>
        <taxon>50 kb inversion clade</taxon>
        <taxon>NPAAA clade</taxon>
        <taxon>Hologalegina</taxon>
        <taxon>IRL clade</taxon>
        <taxon>Fabeae</taxon>
        <taxon>Vicia</taxon>
    </lineage>
</organism>
<dbReference type="Pfam" id="PF25573">
    <property type="entry name" value="TPR_PSMD3_N"/>
    <property type="match status" value="1"/>
</dbReference>
<dbReference type="EMBL" id="OX451735">
    <property type="protein sequence ID" value="CAI8594573.1"/>
    <property type="molecule type" value="Genomic_DNA"/>
</dbReference>
<dbReference type="PANTHER" id="PTHR10758">
    <property type="entry name" value="26S PROTEASOME NON-ATPASE REGULATORY SUBUNIT 3/COP9 SIGNALOSOME COMPLEX SUBUNIT 3"/>
    <property type="match status" value="1"/>
</dbReference>
<dbReference type="GO" id="GO:0008541">
    <property type="term" value="C:proteasome regulatory particle, lid subcomplex"/>
    <property type="evidence" value="ECO:0007669"/>
    <property type="project" value="TreeGrafter"/>
</dbReference>
<reference evidence="2 3" key="1">
    <citation type="submission" date="2023-01" db="EMBL/GenBank/DDBJ databases">
        <authorList>
            <person name="Kreplak J."/>
        </authorList>
    </citation>
    <scope>NUCLEOTIDE SEQUENCE [LARGE SCALE GENOMIC DNA]</scope>
</reference>
<proteinExistence type="predicted"/>
<evidence type="ECO:0000259" key="1">
    <source>
        <dbReference type="Pfam" id="PF25573"/>
    </source>
</evidence>
<name>A0AAV0ZBD4_VICFA</name>
<dbReference type="InterPro" id="IPR050756">
    <property type="entry name" value="CSN3"/>
</dbReference>
<evidence type="ECO:0000313" key="2">
    <source>
        <dbReference type="EMBL" id="CAI8594573.1"/>
    </source>
</evidence>
<dbReference type="InterPro" id="IPR057985">
    <property type="entry name" value="TPR_PSMD3_N"/>
</dbReference>
<dbReference type="Proteomes" id="UP001157006">
    <property type="component" value="Chromosome 1S"/>
</dbReference>
<dbReference type="AlphaFoldDB" id="A0AAV0ZBD4"/>
<keyword evidence="3" id="KW-1185">Reference proteome</keyword>
<dbReference type="GO" id="GO:0006511">
    <property type="term" value="P:ubiquitin-dependent protein catabolic process"/>
    <property type="evidence" value="ECO:0007669"/>
    <property type="project" value="TreeGrafter"/>
</dbReference>
<feature type="domain" description="26S proteasome non-ATPase regulatory subunit 3 N-terminal TPR repeats" evidence="1">
    <location>
        <begin position="63"/>
        <end position="230"/>
    </location>
</feature>
<gene>
    <name evidence="2" type="ORF">VFH_I148200</name>
</gene>
<accession>A0AAV0ZBD4</accession>
<sequence length="236" mass="27187">MRLGFVLSRDFLIEPYIVRQEVSSPREFLKDFSLTFSSGHLSLSVSFKYRSKSIQIQSKHNPSTLHHLKEIASIIETASNSKEVRRISRDVRLTIALRSRLTAPVLSSFIDHILPTASDSHSRLYSYLPNPKDDDHEMEVDSTTSATIQTPAKHLLLELEIYCYFLVLLFLIDQKRYQEAKACSSASIDRLKNLNRRIVDVIASRLYFYYSYSYELTKDLAEIRGNLFQAIDQPCA</sequence>
<protein>
    <recommendedName>
        <fullName evidence="1">26S proteasome non-ATPase regulatory subunit 3 N-terminal TPR repeats domain-containing protein</fullName>
    </recommendedName>
</protein>
<dbReference type="PANTHER" id="PTHR10758:SF2">
    <property type="entry name" value="26S PROTEASOME NON-ATPASE REGULATORY SUBUNIT 3"/>
    <property type="match status" value="1"/>
</dbReference>